<organism evidence="1 2">
    <name type="scientific">Nocardia terpenica</name>
    <dbReference type="NCBI Taxonomy" id="455432"/>
    <lineage>
        <taxon>Bacteria</taxon>
        <taxon>Bacillati</taxon>
        <taxon>Actinomycetota</taxon>
        <taxon>Actinomycetes</taxon>
        <taxon>Mycobacteriales</taxon>
        <taxon>Nocardiaceae</taxon>
        <taxon>Nocardia</taxon>
    </lineage>
</organism>
<gene>
    <name evidence="1" type="ORF">CRH09_04390</name>
</gene>
<dbReference type="AlphaFoldDB" id="A0A291RE20"/>
<proteinExistence type="predicted"/>
<protein>
    <submittedName>
        <fullName evidence="1">Uncharacterized protein</fullName>
    </submittedName>
</protein>
<dbReference type="GeneID" id="88356674"/>
<sequence length="125" mass="13125">MTLGREAAGGLWQAASTGQFKLDKEAAHELAGHYQWMAEQMAKQQDEVANLQVLRGFGGFDSAKQLQEGFGGKAVQAFQALKAAEESAYKMKAAILQAAGLSEEVEAANTAAIKAAGKAIPDANV</sequence>
<dbReference type="KEGG" id="ntp:CRH09_04390"/>
<accession>A0A291RE20</accession>
<name>A0A291RE20_9NOCA</name>
<evidence type="ECO:0000313" key="1">
    <source>
        <dbReference type="EMBL" id="ATL65558.1"/>
    </source>
</evidence>
<dbReference type="EMBL" id="CP023778">
    <property type="protein sequence ID" value="ATL65558.1"/>
    <property type="molecule type" value="Genomic_DNA"/>
</dbReference>
<dbReference type="RefSeq" id="WP_098692830.1">
    <property type="nucleotide sequence ID" value="NZ_CP023778.1"/>
</dbReference>
<evidence type="ECO:0000313" key="2">
    <source>
        <dbReference type="Proteomes" id="UP000221961"/>
    </source>
</evidence>
<dbReference type="Proteomes" id="UP000221961">
    <property type="component" value="Chromosome"/>
</dbReference>
<reference evidence="1 2" key="1">
    <citation type="submission" date="2017-10" db="EMBL/GenBank/DDBJ databases">
        <title>Comparative genomics between pathogenic Norcardia.</title>
        <authorList>
            <person name="Zeng L."/>
        </authorList>
    </citation>
    <scope>NUCLEOTIDE SEQUENCE [LARGE SCALE GENOMIC DNA]</scope>
    <source>
        <strain evidence="1 2">NC_YFY_NT001</strain>
    </source>
</reference>